<feature type="transmembrane region" description="Helical" evidence="4">
    <location>
        <begin position="182"/>
        <end position="204"/>
    </location>
</feature>
<dbReference type="STRING" id="640635.SAMN04489806_1890"/>
<dbReference type="EMBL" id="FNRY01000001">
    <property type="protein sequence ID" value="SEB83052.1"/>
    <property type="molecule type" value="Genomic_DNA"/>
</dbReference>
<dbReference type="GO" id="GO:0042597">
    <property type="term" value="C:periplasmic space"/>
    <property type="evidence" value="ECO:0007669"/>
    <property type="project" value="InterPro"/>
</dbReference>
<evidence type="ECO:0000256" key="1">
    <source>
        <dbReference type="ARBA" id="ARBA00022729"/>
    </source>
</evidence>
<dbReference type="InterPro" id="IPR014755">
    <property type="entry name" value="Cu-Rt/internalin_Ig-like"/>
</dbReference>
<proteinExistence type="predicted"/>
<evidence type="ECO:0000256" key="4">
    <source>
        <dbReference type="SAM" id="Phobius"/>
    </source>
</evidence>
<dbReference type="OrthoDB" id="5242236at2"/>
<keyword evidence="4" id="KW-0812">Transmembrane</keyword>
<sequence length="215" mass="22314">MTRTLVRRRVRRGGVAVVALALAAALGLAAPALAHTQVAPAAPEPGSTVTEGPVTVAITTTDPVLEAGQRSIVLRGPDGSEQYFGDGCATVTNSTTVSAQITPGQPGTYTVIWTLVALDGHVQSSEDFAPFTFTWQPADGQQTATGQSAVPTCGEAAATQKPTQEKADEKAPVLNEHGWGDLGWIIGGVAIVFVAAVIVIMLLVRRSLTNEDDED</sequence>
<feature type="signal peptide" evidence="5">
    <location>
        <begin position="1"/>
        <end position="34"/>
    </location>
</feature>
<gene>
    <name evidence="7" type="ORF">SAMN04489806_1890</name>
</gene>
<evidence type="ECO:0000313" key="8">
    <source>
        <dbReference type="Proteomes" id="UP000199183"/>
    </source>
</evidence>
<evidence type="ECO:0000256" key="3">
    <source>
        <dbReference type="SAM" id="MobiDB-lite"/>
    </source>
</evidence>
<dbReference type="GO" id="GO:0046688">
    <property type="term" value="P:response to copper ion"/>
    <property type="evidence" value="ECO:0007669"/>
    <property type="project" value="InterPro"/>
</dbReference>
<dbReference type="InterPro" id="IPR007348">
    <property type="entry name" value="CopC_dom"/>
</dbReference>
<dbReference type="Pfam" id="PF04234">
    <property type="entry name" value="CopC"/>
    <property type="match status" value="1"/>
</dbReference>
<feature type="domain" description="CopC" evidence="6">
    <location>
        <begin position="35"/>
        <end position="124"/>
    </location>
</feature>
<evidence type="ECO:0000313" key="7">
    <source>
        <dbReference type="EMBL" id="SEB83052.1"/>
    </source>
</evidence>
<keyword evidence="4" id="KW-0472">Membrane</keyword>
<dbReference type="GO" id="GO:0005507">
    <property type="term" value="F:copper ion binding"/>
    <property type="evidence" value="ECO:0007669"/>
    <property type="project" value="InterPro"/>
</dbReference>
<dbReference type="InterPro" id="IPR014756">
    <property type="entry name" value="Ig_E-set"/>
</dbReference>
<keyword evidence="2" id="KW-0186">Copper</keyword>
<dbReference type="AlphaFoldDB" id="A0A1H4ML17"/>
<dbReference type="Proteomes" id="UP000199183">
    <property type="component" value="Unassembled WGS sequence"/>
</dbReference>
<organism evidence="7 8">
    <name type="scientific">Paramicrobacterium humi</name>
    <dbReference type="NCBI Taxonomy" id="640635"/>
    <lineage>
        <taxon>Bacteria</taxon>
        <taxon>Bacillati</taxon>
        <taxon>Actinomycetota</taxon>
        <taxon>Actinomycetes</taxon>
        <taxon>Micrococcales</taxon>
        <taxon>Microbacteriaceae</taxon>
        <taxon>Paramicrobacterium</taxon>
    </lineage>
</organism>
<accession>A0A1H4ML17</accession>
<evidence type="ECO:0000256" key="5">
    <source>
        <dbReference type="SAM" id="SignalP"/>
    </source>
</evidence>
<keyword evidence="4" id="KW-1133">Transmembrane helix</keyword>
<reference evidence="7 8" key="1">
    <citation type="submission" date="2016-10" db="EMBL/GenBank/DDBJ databases">
        <authorList>
            <person name="de Groot N.N."/>
        </authorList>
    </citation>
    <scope>NUCLEOTIDE SEQUENCE [LARGE SCALE GENOMIC DNA]</scope>
    <source>
        <strain evidence="7 8">DSM 21799</strain>
    </source>
</reference>
<dbReference type="SUPFAM" id="SSF81296">
    <property type="entry name" value="E set domains"/>
    <property type="match status" value="1"/>
</dbReference>
<dbReference type="RefSeq" id="WP_091183087.1">
    <property type="nucleotide sequence ID" value="NZ_FNRY01000001.1"/>
</dbReference>
<feature type="chain" id="PRO_5038686519" evidence="5">
    <location>
        <begin position="35"/>
        <end position="215"/>
    </location>
</feature>
<keyword evidence="1 5" id="KW-0732">Signal</keyword>
<dbReference type="InterPro" id="IPR006311">
    <property type="entry name" value="TAT_signal"/>
</dbReference>
<dbReference type="PROSITE" id="PS51318">
    <property type="entry name" value="TAT"/>
    <property type="match status" value="1"/>
</dbReference>
<name>A0A1H4ML17_9MICO</name>
<evidence type="ECO:0000259" key="6">
    <source>
        <dbReference type="Pfam" id="PF04234"/>
    </source>
</evidence>
<evidence type="ECO:0000256" key="2">
    <source>
        <dbReference type="ARBA" id="ARBA00023008"/>
    </source>
</evidence>
<keyword evidence="8" id="KW-1185">Reference proteome</keyword>
<feature type="region of interest" description="Disordered" evidence="3">
    <location>
        <begin position="142"/>
        <end position="170"/>
    </location>
</feature>
<dbReference type="Gene3D" id="2.60.40.1220">
    <property type="match status" value="1"/>
</dbReference>
<protein>
    <submittedName>
        <fullName evidence="7">CopC domain-containing protein</fullName>
    </submittedName>
</protein>